<evidence type="ECO:0000313" key="2">
    <source>
        <dbReference type="Proteomes" id="UP000003460"/>
    </source>
</evidence>
<dbReference type="Proteomes" id="UP000003460">
    <property type="component" value="Unassembled WGS sequence"/>
</dbReference>
<reference evidence="1" key="1">
    <citation type="submission" date="2009-09" db="EMBL/GenBank/DDBJ databases">
        <authorList>
            <person name="Weinstock G."/>
            <person name="Sodergren E."/>
            <person name="Clifton S."/>
            <person name="Fulton L."/>
            <person name="Fulton B."/>
            <person name="Courtney L."/>
            <person name="Fronick C."/>
            <person name="Harrison M."/>
            <person name="Strong C."/>
            <person name="Farmer C."/>
            <person name="Delahaunty K."/>
            <person name="Markovic C."/>
            <person name="Hall O."/>
            <person name="Minx P."/>
            <person name="Tomlinson C."/>
            <person name="Mitreva M."/>
            <person name="Nelson J."/>
            <person name="Hou S."/>
            <person name="Wollam A."/>
            <person name="Pepin K.H."/>
            <person name="Johnson M."/>
            <person name="Bhonagiri V."/>
            <person name="Nash W.E."/>
            <person name="Warren W."/>
            <person name="Chinwalla A."/>
            <person name="Mardis E.R."/>
            <person name="Wilson R.K."/>
        </authorList>
    </citation>
    <scope>NUCLEOTIDE SEQUENCE [LARGE SCALE GENOMIC DNA]</scope>
    <source>
        <strain evidence="1">ATCC 51259</strain>
    </source>
</reference>
<dbReference type="STRING" id="626522.GCWU000325_01565"/>
<gene>
    <name evidence="1" type="ORF">GCWU000325_01565</name>
</gene>
<dbReference type="AlphaFoldDB" id="C9LH64"/>
<proteinExistence type="predicted"/>
<organism evidence="1 2">
    <name type="scientific">Alloprevotella tannerae ATCC 51259</name>
    <dbReference type="NCBI Taxonomy" id="626522"/>
    <lineage>
        <taxon>Bacteria</taxon>
        <taxon>Pseudomonadati</taxon>
        <taxon>Bacteroidota</taxon>
        <taxon>Bacteroidia</taxon>
        <taxon>Bacteroidales</taxon>
        <taxon>Prevotellaceae</taxon>
        <taxon>Alloprevotella</taxon>
    </lineage>
</organism>
<name>C9LH64_9BACT</name>
<dbReference type="HOGENOM" id="CLU_2846204_0_0_10"/>
<sequence length="65" mass="7433">MKPPFFALFCRFLRVIFGVKAEDIINGGGIFQVFRSDFEANELLYESVFQTYLGAFVCAQRNVNS</sequence>
<comment type="caution">
    <text evidence="1">The sequence shown here is derived from an EMBL/GenBank/DDBJ whole genome shotgun (WGS) entry which is preliminary data.</text>
</comment>
<dbReference type="EMBL" id="ACIJ02000018">
    <property type="protein sequence ID" value="EEX72022.1"/>
    <property type="molecule type" value="Genomic_DNA"/>
</dbReference>
<keyword evidence="2" id="KW-1185">Reference proteome</keyword>
<evidence type="ECO:0000313" key="1">
    <source>
        <dbReference type="EMBL" id="EEX72022.1"/>
    </source>
</evidence>
<protein>
    <submittedName>
        <fullName evidence="1">Uncharacterized protein</fullName>
    </submittedName>
</protein>
<accession>C9LH64</accession>